<accession>A0A401NRS6</accession>
<dbReference type="PANTHER" id="PTHR11920:SF458">
    <property type="entry name" value="GUANYLATE CYCLASE"/>
    <property type="match status" value="1"/>
</dbReference>
<dbReference type="Gene3D" id="1.10.510.10">
    <property type="entry name" value="Transferase(Phosphotransferase) domain 1"/>
    <property type="match status" value="1"/>
</dbReference>
<keyword evidence="5" id="KW-0547">Nucleotide-binding</keyword>
<evidence type="ECO:0000256" key="3">
    <source>
        <dbReference type="ARBA" id="ARBA00022692"/>
    </source>
</evidence>
<sequence>MGVRVLESKKDFEMVLKEAGCKLVVIDFSATWCGPCQTIKPRFHELAEKNPSVIFCDVDVDDAPDLAEQCQINCMPTFHFYKNGERVFDFSGANRATLEDKIRELHRQPFCKIAANAIFTSCTFRIHKCNEHNGLEMAWVQRPSEKVLSGEEFNVTYAVTVTDHFYRWAVENSILSHTNPTEAKAFCEEKECPSDWKNANEDNCCVHHANIHSCPLAFMVKGGICGPWIPDDGQIVTHTISTAGKISQINWTAKVVLVHLGVTSLIAHIKVGRMQAALEAKTTVLPARVVLSLCNGAWVVQYSGMFSCSDGRTVAIKKMKKRTFSLSKAIRKEVKLVRELDHPNLCKFIGGCTEVPNVAIITEYCPKGSLNDVLLNEDIPLNWGFRFSFATDIARGMAYLHQHKMYHGKLKSTNTVIDDRWVCKLTDFCLPTYRKEDFAEPPTLYHQRLLQVYLPPEAQMMPHFDPTLTTDVYSFMPETEVLSRHLSFLEMSIEERLCDSYSYGIILLEIATRSDLVPLIRKCQAKIPTNRPTFDQVKKYLHKINPNKVSPVDMMMTLMEKYSKHLETLVAERTQDLVHEKQKTDRLLYSMLPKQVADDLRQGIMTQAQNYASATIFFSDIEGFTQLSSTSTPYQVVELLNKLYTTFDEIIDNHDVYKVETIGDAYMVVSGVPKENGIGHASEIASMALDLVAVCNTFKIPHKPQTKLKIRAGIHSGPVVAGVVGTKMPRYCLFGDTVNTASRMESTSQALKIQCSSSTNSLLEQFGGYVLICRGTLQIKGKGDMVTYWLEGKQSSSSSTSVNTPKKTVSVLRKAQTENSPIAETEKETYSIIPGVLSNDFESNSC</sequence>
<dbReference type="GO" id="GO:0004672">
    <property type="term" value="F:protein kinase activity"/>
    <property type="evidence" value="ECO:0007669"/>
    <property type="project" value="InterPro"/>
</dbReference>
<dbReference type="GO" id="GO:0005524">
    <property type="term" value="F:ATP binding"/>
    <property type="evidence" value="ECO:0007669"/>
    <property type="project" value="InterPro"/>
</dbReference>
<dbReference type="Pfam" id="PF00085">
    <property type="entry name" value="Thioredoxin"/>
    <property type="match status" value="1"/>
</dbReference>
<evidence type="ECO:0000256" key="5">
    <source>
        <dbReference type="ARBA" id="ARBA00022741"/>
    </source>
</evidence>
<feature type="domain" description="Thioredoxin" evidence="17">
    <location>
        <begin position="3"/>
        <end position="107"/>
    </location>
</feature>
<comment type="similarity">
    <text evidence="13">Belongs to the adenylyl cyclase class-4/guanylyl cyclase family.</text>
</comment>
<dbReference type="PROSITE" id="PS51352">
    <property type="entry name" value="THIOREDOXIN_2"/>
    <property type="match status" value="1"/>
</dbReference>
<evidence type="ECO:0000256" key="11">
    <source>
        <dbReference type="ARBA" id="ARBA00023239"/>
    </source>
</evidence>
<evidence type="ECO:0000259" key="15">
    <source>
        <dbReference type="PROSITE" id="PS50011"/>
    </source>
</evidence>
<name>A0A401NRS6_SCYTO</name>
<dbReference type="Proteomes" id="UP000288216">
    <property type="component" value="Unassembled WGS sequence"/>
</dbReference>
<dbReference type="SUPFAM" id="SSF52833">
    <property type="entry name" value="Thioredoxin-like"/>
    <property type="match status" value="1"/>
</dbReference>
<dbReference type="PROSITE" id="PS50011">
    <property type="entry name" value="PROTEIN_KINASE_DOM"/>
    <property type="match status" value="1"/>
</dbReference>
<dbReference type="AlphaFoldDB" id="A0A401NRS6"/>
<evidence type="ECO:0000313" key="18">
    <source>
        <dbReference type="EMBL" id="GCB63524.1"/>
    </source>
</evidence>
<dbReference type="Gene3D" id="3.30.70.1230">
    <property type="entry name" value="Nucleotide cyclase"/>
    <property type="match status" value="1"/>
</dbReference>
<dbReference type="FunFam" id="3.30.70.1230:FF:000019">
    <property type="entry name" value="Guanylate cyclase"/>
    <property type="match status" value="1"/>
</dbReference>
<dbReference type="PANTHER" id="PTHR11920">
    <property type="entry name" value="GUANYLYL CYCLASE"/>
    <property type="match status" value="1"/>
</dbReference>
<gene>
    <name evidence="18" type="ORF">scyTo_0004432</name>
</gene>
<proteinExistence type="inferred from homology"/>
<organism evidence="18 19">
    <name type="scientific">Scyliorhinus torazame</name>
    <name type="common">Cloudy catshark</name>
    <name type="synonym">Catulus torazame</name>
    <dbReference type="NCBI Taxonomy" id="75743"/>
    <lineage>
        <taxon>Eukaryota</taxon>
        <taxon>Metazoa</taxon>
        <taxon>Chordata</taxon>
        <taxon>Craniata</taxon>
        <taxon>Vertebrata</taxon>
        <taxon>Chondrichthyes</taxon>
        <taxon>Elasmobranchii</taxon>
        <taxon>Galeomorphii</taxon>
        <taxon>Galeoidea</taxon>
        <taxon>Carcharhiniformes</taxon>
        <taxon>Scyliorhinidae</taxon>
        <taxon>Scyliorhinus</taxon>
    </lineage>
</organism>
<evidence type="ECO:0000256" key="2">
    <source>
        <dbReference type="ARBA" id="ARBA00012202"/>
    </source>
</evidence>
<dbReference type="GO" id="GO:0004383">
    <property type="term" value="F:guanylate cyclase activity"/>
    <property type="evidence" value="ECO:0007669"/>
    <property type="project" value="UniProtKB-EC"/>
</dbReference>
<reference evidence="18 19" key="1">
    <citation type="journal article" date="2018" name="Nat. Ecol. Evol.">
        <title>Shark genomes provide insights into elasmobranch evolution and the origin of vertebrates.</title>
        <authorList>
            <person name="Hara Y"/>
            <person name="Yamaguchi K"/>
            <person name="Onimaru K"/>
            <person name="Kadota M"/>
            <person name="Koyanagi M"/>
            <person name="Keeley SD"/>
            <person name="Tatsumi K"/>
            <person name="Tanaka K"/>
            <person name="Motone F"/>
            <person name="Kageyama Y"/>
            <person name="Nozu R"/>
            <person name="Adachi N"/>
            <person name="Nishimura O"/>
            <person name="Nakagawa R"/>
            <person name="Tanegashima C"/>
            <person name="Kiyatake I"/>
            <person name="Matsumoto R"/>
            <person name="Murakumo K"/>
            <person name="Nishida K"/>
            <person name="Terakita A"/>
            <person name="Kuratani S"/>
            <person name="Sato K"/>
            <person name="Hyodo S Kuraku.S."/>
        </authorList>
    </citation>
    <scope>NUCLEOTIDE SEQUENCE [LARGE SCALE GENOMIC DNA]</scope>
</reference>
<dbReference type="OMA" id="QINWTAK"/>
<keyword evidence="3" id="KW-0812">Transmembrane</keyword>
<dbReference type="SUPFAM" id="SSF56112">
    <property type="entry name" value="Protein kinase-like (PK-like)"/>
    <property type="match status" value="1"/>
</dbReference>
<dbReference type="InterPro" id="IPR001054">
    <property type="entry name" value="A/G_cyclase"/>
</dbReference>
<dbReference type="InterPro" id="IPR050401">
    <property type="entry name" value="Cyclic_nucleotide_synthase"/>
</dbReference>
<dbReference type="CDD" id="cd02947">
    <property type="entry name" value="TRX_family"/>
    <property type="match status" value="1"/>
</dbReference>
<dbReference type="GO" id="GO:0005886">
    <property type="term" value="C:plasma membrane"/>
    <property type="evidence" value="ECO:0007669"/>
    <property type="project" value="TreeGrafter"/>
</dbReference>
<keyword evidence="8" id="KW-1015">Disulfide bond</keyword>
<dbReference type="EC" id="4.6.1.2" evidence="2 14"/>
<dbReference type="PROSITE" id="PS00452">
    <property type="entry name" value="GUANYLATE_CYCLASE_1"/>
    <property type="match status" value="1"/>
</dbReference>
<evidence type="ECO:0000256" key="8">
    <source>
        <dbReference type="ARBA" id="ARBA00023157"/>
    </source>
</evidence>
<dbReference type="InterPro" id="IPR001245">
    <property type="entry name" value="Ser-Thr/Tyr_kinase_cat_dom"/>
</dbReference>
<keyword evidence="19" id="KW-1185">Reference proteome</keyword>
<dbReference type="FunFam" id="3.40.30.10:FF:000245">
    <property type="entry name" value="Thioredoxin"/>
    <property type="match status" value="1"/>
</dbReference>
<dbReference type="PROSITE" id="PS00194">
    <property type="entry name" value="THIOREDOXIN_1"/>
    <property type="match status" value="1"/>
</dbReference>
<evidence type="ECO:0000259" key="16">
    <source>
        <dbReference type="PROSITE" id="PS50125"/>
    </source>
</evidence>
<dbReference type="InterPro" id="IPR029787">
    <property type="entry name" value="Nucleotide_cyclase"/>
</dbReference>
<dbReference type="SUPFAM" id="SSF55073">
    <property type="entry name" value="Nucleotide cyclase"/>
    <property type="match status" value="1"/>
</dbReference>
<dbReference type="PROSITE" id="PS50125">
    <property type="entry name" value="GUANYLATE_CYCLASE_2"/>
    <property type="match status" value="1"/>
</dbReference>
<dbReference type="GO" id="GO:0004016">
    <property type="term" value="F:adenylate cyclase activity"/>
    <property type="evidence" value="ECO:0007669"/>
    <property type="project" value="TreeGrafter"/>
</dbReference>
<keyword evidence="10" id="KW-0325">Glycoprotein</keyword>
<dbReference type="STRING" id="75743.A0A401NRS6"/>
<dbReference type="Pfam" id="PF00211">
    <property type="entry name" value="Guanylate_cyc"/>
    <property type="match status" value="1"/>
</dbReference>
<dbReference type="InterPro" id="IPR011009">
    <property type="entry name" value="Kinase-like_dom_sf"/>
</dbReference>
<keyword evidence="11 13" id="KW-0456">Lyase</keyword>
<comment type="subcellular location">
    <subcellularLocation>
        <location evidence="1">Photoreceptor outer segment membrane</location>
        <topology evidence="1">Single-pass type I membrane protein</topology>
    </subcellularLocation>
</comment>
<keyword evidence="9" id="KW-0675">Receptor</keyword>
<keyword evidence="12 14" id="KW-0141">cGMP biosynthesis</keyword>
<evidence type="ECO:0000259" key="17">
    <source>
        <dbReference type="PROSITE" id="PS51352"/>
    </source>
</evidence>
<dbReference type="InterPro" id="IPR013766">
    <property type="entry name" value="Thioredoxin_domain"/>
</dbReference>
<dbReference type="Pfam" id="PF07701">
    <property type="entry name" value="HNOBA"/>
    <property type="match status" value="1"/>
</dbReference>
<dbReference type="InterPro" id="IPR017937">
    <property type="entry name" value="Thioredoxin_CS"/>
</dbReference>
<comment type="caution">
    <text evidence="18">The sequence shown here is derived from an EMBL/GenBank/DDBJ whole genome shotgun (WGS) entry which is preliminary data.</text>
</comment>
<keyword evidence="4" id="KW-0732">Signal</keyword>
<feature type="domain" description="Guanylate cyclase" evidence="16">
    <location>
        <begin position="615"/>
        <end position="745"/>
    </location>
</feature>
<evidence type="ECO:0000256" key="9">
    <source>
        <dbReference type="ARBA" id="ARBA00023170"/>
    </source>
</evidence>
<dbReference type="OrthoDB" id="302535at2759"/>
<dbReference type="Pfam" id="PF07714">
    <property type="entry name" value="PK_Tyr_Ser-Thr"/>
    <property type="match status" value="1"/>
</dbReference>
<dbReference type="GO" id="GO:0035556">
    <property type="term" value="P:intracellular signal transduction"/>
    <property type="evidence" value="ECO:0007669"/>
    <property type="project" value="InterPro"/>
</dbReference>
<dbReference type="GO" id="GO:0001653">
    <property type="term" value="F:peptide receptor activity"/>
    <property type="evidence" value="ECO:0007669"/>
    <property type="project" value="TreeGrafter"/>
</dbReference>
<dbReference type="EMBL" id="BFAA01001317">
    <property type="protein sequence ID" value="GCB63524.1"/>
    <property type="molecule type" value="Genomic_DNA"/>
</dbReference>
<dbReference type="InterPro" id="IPR011645">
    <property type="entry name" value="HNOB_dom_associated"/>
</dbReference>
<feature type="domain" description="Protein kinase" evidence="15">
    <location>
        <begin position="287"/>
        <end position="592"/>
    </location>
</feature>
<evidence type="ECO:0000256" key="1">
    <source>
        <dbReference type="ARBA" id="ARBA00004451"/>
    </source>
</evidence>
<dbReference type="InterPro" id="IPR018297">
    <property type="entry name" value="A/G_cyclase_CS"/>
</dbReference>
<comment type="catalytic activity">
    <reaction evidence="14">
        <text>GTP = 3',5'-cyclic GMP + diphosphate</text>
        <dbReference type="Rhea" id="RHEA:13665"/>
        <dbReference type="ChEBI" id="CHEBI:33019"/>
        <dbReference type="ChEBI" id="CHEBI:37565"/>
        <dbReference type="ChEBI" id="CHEBI:57746"/>
        <dbReference type="EC" id="4.6.1.2"/>
    </reaction>
</comment>
<dbReference type="InterPro" id="IPR036249">
    <property type="entry name" value="Thioredoxin-like_sf"/>
</dbReference>
<evidence type="ECO:0000256" key="7">
    <source>
        <dbReference type="ARBA" id="ARBA00023136"/>
    </source>
</evidence>
<evidence type="ECO:0000256" key="10">
    <source>
        <dbReference type="ARBA" id="ARBA00023180"/>
    </source>
</evidence>
<keyword evidence="6" id="KW-1133">Transmembrane helix</keyword>
<protein>
    <recommendedName>
        <fullName evidence="2 14">Guanylate cyclase</fullName>
        <ecNumber evidence="2 14">4.6.1.2</ecNumber>
    </recommendedName>
</protein>
<evidence type="ECO:0000256" key="6">
    <source>
        <dbReference type="ARBA" id="ARBA00022989"/>
    </source>
</evidence>
<evidence type="ECO:0000256" key="12">
    <source>
        <dbReference type="ARBA" id="ARBA00023293"/>
    </source>
</evidence>
<dbReference type="CDD" id="cd07302">
    <property type="entry name" value="CHD"/>
    <property type="match status" value="1"/>
</dbReference>
<evidence type="ECO:0000313" key="19">
    <source>
        <dbReference type="Proteomes" id="UP000288216"/>
    </source>
</evidence>
<dbReference type="Gene3D" id="3.40.30.10">
    <property type="entry name" value="Glutaredoxin"/>
    <property type="match status" value="1"/>
</dbReference>
<keyword evidence="7" id="KW-0472">Membrane</keyword>
<evidence type="ECO:0000256" key="13">
    <source>
        <dbReference type="RuleBase" id="RU000405"/>
    </source>
</evidence>
<evidence type="ECO:0000256" key="4">
    <source>
        <dbReference type="ARBA" id="ARBA00022729"/>
    </source>
</evidence>
<dbReference type="GO" id="GO:0007168">
    <property type="term" value="P:receptor guanylyl cyclase signaling pathway"/>
    <property type="evidence" value="ECO:0007669"/>
    <property type="project" value="TreeGrafter"/>
</dbReference>
<dbReference type="InterPro" id="IPR000719">
    <property type="entry name" value="Prot_kinase_dom"/>
</dbReference>
<dbReference type="SMART" id="SM00044">
    <property type="entry name" value="CYCc"/>
    <property type="match status" value="1"/>
</dbReference>
<evidence type="ECO:0000256" key="14">
    <source>
        <dbReference type="RuleBase" id="RU003431"/>
    </source>
</evidence>